<dbReference type="GO" id="GO:0030313">
    <property type="term" value="C:cell envelope"/>
    <property type="evidence" value="ECO:0007669"/>
    <property type="project" value="UniProtKB-SubCell"/>
</dbReference>
<dbReference type="InterPro" id="IPR001343">
    <property type="entry name" value="Hemolysn_Ca-bd"/>
</dbReference>
<dbReference type="SUPFAM" id="SSF51120">
    <property type="entry name" value="beta-Roll"/>
    <property type="match status" value="1"/>
</dbReference>
<comment type="subcellular location">
    <subcellularLocation>
        <location evidence="1">Cell envelope</location>
    </subcellularLocation>
</comment>
<proteinExistence type="predicted"/>
<dbReference type="Pfam" id="PF00353">
    <property type="entry name" value="HemolysinCabind"/>
    <property type="match status" value="1"/>
</dbReference>
<protein>
    <recommendedName>
        <fullName evidence="2">DUF4214 domain-containing protein</fullName>
    </recommendedName>
</protein>
<dbReference type="PROSITE" id="PS00330">
    <property type="entry name" value="HEMOLYSIN_CALCIUM"/>
    <property type="match status" value="1"/>
</dbReference>
<dbReference type="GO" id="GO:0005509">
    <property type="term" value="F:calcium ion binding"/>
    <property type="evidence" value="ECO:0007669"/>
    <property type="project" value="InterPro"/>
</dbReference>
<dbReference type="Proteomes" id="UP000316030">
    <property type="component" value="Unassembled WGS sequence"/>
</dbReference>
<gene>
    <name evidence="3" type="ORF">SAMN06265173_12063</name>
</gene>
<keyword evidence="4" id="KW-1185">Reference proteome</keyword>
<accession>A0A521EVN7</accession>
<dbReference type="Gene3D" id="2.150.10.10">
    <property type="entry name" value="Serralysin-like metalloprotease, C-terminal"/>
    <property type="match status" value="1"/>
</dbReference>
<dbReference type="AlphaFoldDB" id="A0A521EVN7"/>
<dbReference type="EMBL" id="FXTO01000020">
    <property type="protein sequence ID" value="SMO88008.1"/>
    <property type="molecule type" value="Genomic_DNA"/>
</dbReference>
<evidence type="ECO:0000313" key="3">
    <source>
        <dbReference type="EMBL" id="SMO88008.1"/>
    </source>
</evidence>
<evidence type="ECO:0000313" key="4">
    <source>
        <dbReference type="Proteomes" id="UP000316030"/>
    </source>
</evidence>
<dbReference type="InterPro" id="IPR011049">
    <property type="entry name" value="Serralysin-like_metalloprot_C"/>
</dbReference>
<evidence type="ECO:0000259" key="2">
    <source>
        <dbReference type="Pfam" id="PF13946"/>
    </source>
</evidence>
<sequence>MPTLYLITKEVFGFLTIFDALAASRYGVGRNADTLITDPAIPDIPVRLALSWDAQNPLTPLKVQPFIGPPEATTISTFASILTDQNISDLQEFRDFGYAVYEIAPGGALIDDFEILAQVYGYLSEGFPSTPSDLINQKIAVFGNDTLEVNLVNSGVITVRISVDEVVAALEAGTIDGVLSTDAAILNDLTSPRSEFFTADVGNTGISNIDDFVIGSEPENPIPDDPLPDSIDEDGLYIISAYSSFEISSYIIQASDDPDFRFVVPVQIFLMDGTGAYIEYAGQRWRIGDQEGTYAIPATTAAKHGALLTGEAQALIGDGEDVADFWQYRSEHLDYFSNWHIYEVDPASQTLIYIPINTTPLADDGPNTLHGDEHDNSIAGLGGDDELRGNGGNDMLDGGTGDDLAVYSGPQSAYTIRFTPSGQTVEDRRPNHDGTDTLTSIETLVFSGDEWPLDIFSGVGNLSEEDLREFVEVYIAYFNRAPDAEGLFFYGTAFANGTSLEACAATFLNSVEYQSTYPPGLSNHEFAEAVYNNVLGRIPDPLGFAFWVNVLDTSARSRDVFILEVLAGAKAPAPADATIEFIAQKTADLAYLSNKTDIGLYFATTKGMSNVSNANEVMQIFASGDPTDITAAVNAIDAFHNSALDPDNGEFLLQLVGVVDDPFVA</sequence>
<dbReference type="Gene3D" id="3.40.190.170">
    <property type="entry name" value="Bacterial extracellular solute-binding protein, family 7"/>
    <property type="match status" value="1"/>
</dbReference>
<organism evidence="3 4">
    <name type="scientific">Thalassovita litoralis</name>
    <dbReference type="NCBI Taxonomy" id="1010611"/>
    <lineage>
        <taxon>Bacteria</taxon>
        <taxon>Pseudomonadati</taxon>
        <taxon>Pseudomonadota</taxon>
        <taxon>Alphaproteobacteria</taxon>
        <taxon>Rhodobacterales</taxon>
        <taxon>Roseobacteraceae</taxon>
        <taxon>Thalassovita</taxon>
    </lineage>
</organism>
<dbReference type="InterPro" id="IPR038255">
    <property type="entry name" value="PBS_linker_sf"/>
</dbReference>
<evidence type="ECO:0000256" key="1">
    <source>
        <dbReference type="ARBA" id="ARBA00004196"/>
    </source>
</evidence>
<dbReference type="Pfam" id="PF13946">
    <property type="entry name" value="DUF4214"/>
    <property type="match status" value="1"/>
</dbReference>
<dbReference type="RefSeq" id="WP_142494107.1">
    <property type="nucleotide sequence ID" value="NZ_FXTO01000020.1"/>
</dbReference>
<dbReference type="Gene3D" id="1.10.3130.20">
    <property type="entry name" value="Phycobilisome linker domain"/>
    <property type="match status" value="1"/>
</dbReference>
<dbReference type="OrthoDB" id="7748064at2"/>
<dbReference type="InterPro" id="IPR018511">
    <property type="entry name" value="Hemolysin-typ_Ca-bd_CS"/>
</dbReference>
<feature type="domain" description="DUF4214" evidence="2">
    <location>
        <begin position="504"/>
        <end position="562"/>
    </location>
</feature>
<reference evidence="3 4" key="1">
    <citation type="submission" date="2017-05" db="EMBL/GenBank/DDBJ databases">
        <authorList>
            <person name="Varghese N."/>
            <person name="Submissions S."/>
        </authorList>
    </citation>
    <scope>NUCLEOTIDE SEQUENCE [LARGE SCALE GENOMIC DNA]</scope>
    <source>
        <strain evidence="3 4">DSM 29506</strain>
    </source>
</reference>
<dbReference type="InterPro" id="IPR025282">
    <property type="entry name" value="DUF4214"/>
</dbReference>
<name>A0A521EVN7_9RHOB</name>
<dbReference type="InterPro" id="IPR038404">
    <property type="entry name" value="TRAP_DctP_sf"/>
</dbReference>